<evidence type="ECO:0000313" key="5">
    <source>
        <dbReference type="EMBL" id="ODS03751.1"/>
    </source>
</evidence>
<evidence type="ECO:0000256" key="3">
    <source>
        <dbReference type="ARBA" id="ARBA00023237"/>
    </source>
</evidence>
<accession>A0A1E3WD96</accession>
<comment type="caution">
    <text evidence="5">The sequence shown here is derived from an EMBL/GenBank/DDBJ whole genome shotgun (WGS) entry which is preliminary data.</text>
</comment>
<evidence type="ECO:0000259" key="4">
    <source>
        <dbReference type="Pfam" id="PF00593"/>
    </source>
</evidence>
<evidence type="ECO:0000256" key="1">
    <source>
        <dbReference type="ARBA" id="ARBA00004442"/>
    </source>
</evidence>
<dbReference type="SUPFAM" id="SSF56935">
    <property type="entry name" value="Porins"/>
    <property type="match status" value="1"/>
</dbReference>
<keyword evidence="6" id="KW-1185">Reference proteome</keyword>
<dbReference type="Pfam" id="PF00593">
    <property type="entry name" value="TonB_dep_Rec_b-barrel"/>
    <property type="match status" value="1"/>
</dbReference>
<protein>
    <recommendedName>
        <fullName evidence="4">TonB-dependent receptor-like beta-barrel domain-containing protein</fullName>
    </recommendedName>
</protein>
<evidence type="ECO:0000313" key="6">
    <source>
        <dbReference type="Proteomes" id="UP000095042"/>
    </source>
</evidence>
<proteinExistence type="predicted"/>
<reference evidence="5 6" key="1">
    <citation type="journal article" date="2016" name="Environ. Microbiol.">
        <title>New Methyloceanibacter diversity from North Sea sediments includes methanotroph containing solely the soluble methane monooxygenase.</title>
        <authorList>
            <person name="Vekeman B."/>
            <person name="Kerckhof F.M."/>
            <person name="Cremers G."/>
            <person name="de Vos P."/>
            <person name="Vandamme P."/>
            <person name="Boon N."/>
            <person name="Op den Camp H.J."/>
            <person name="Heylen K."/>
        </authorList>
    </citation>
    <scope>NUCLEOTIDE SEQUENCE [LARGE SCALE GENOMIC DNA]</scope>
    <source>
        <strain evidence="5 6">R-67177</strain>
    </source>
</reference>
<dbReference type="EMBL" id="LPWD01000055">
    <property type="protein sequence ID" value="ODS03751.1"/>
    <property type="molecule type" value="Genomic_DNA"/>
</dbReference>
<dbReference type="Gene3D" id="2.40.170.20">
    <property type="entry name" value="TonB-dependent receptor, beta-barrel domain"/>
    <property type="match status" value="1"/>
</dbReference>
<dbReference type="AlphaFoldDB" id="A0A1E3WD96"/>
<feature type="domain" description="TonB-dependent receptor-like beta-barrel" evidence="4">
    <location>
        <begin position="20"/>
        <end position="164"/>
    </location>
</feature>
<keyword evidence="2" id="KW-0472">Membrane</keyword>
<name>A0A1E3WD96_9HYPH</name>
<evidence type="ECO:0000256" key="2">
    <source>
        <dbReference type="ARBA" id="ARBA00023136"/>
    </source>
</evidence>
<dbReference type="OrthoDB" id="9795928at2"/>
<organism evidence="5 6">
    <name type="scientific">Methyloceanibacter marginalis</name>
    <dbReference type="NCBI Taxonomy" id="1774971"/>
    <lineage>
        <taxon>Bacteria</taxon>
        <taxon>Pseudomonadati</taxon>
        <taxon>Pseudomonadota</taxon>
        <taxon>Alphaproteobacteria</taxon>
        <taxon>Hyphomicrobiales</taxon>
        <taxon>Hyphomicrobiaceae</taxon>
        <taxon>Methyloceanibacter</taxon>
    </lineage>
</organism>
<dbReference type="Proteomes" id="UP000095042">
    <property type="component" value="Unassembled WGS sequence"/>
</dbReference>
<keyword evidence="3" id="KW-0998">Cell outer membrane</keyword>
<gene>
    <name evidence="5" type="ORF">AUC71_07935</name>
</gene>
<dbReference type="RefSeq" id="WP_069623054.1">
    <property type="nucleotide sequence ID" value="NZ_LPWD01000055.1"/>
</dbReference>
<dbReference type="InterPro" id="IPR000531">
    <property type="entry name" value="Beta-barrel_TonB"/>
</dbReference>
<comment type="subcellular location">
    <subcellularLocation>
        <location evidence="1">Cell outer membrane</location>
    </subcellularLocation>
</comment>
<dbReference type="InterPro" id="IPR036942">
    <property type="entry name" value="Beta-barrel_TonB_sf"/>
</dbReference>
<dbReference type="GO" id="GO:0009279">
    <property type="term" value="C:cell outer membrane"/>
    <property type="evidence" value="ECO:0007669"/>
    <property type="project" value="UniProtKB-SubCell"/>
</dbReference>
<sequence length="180" mass="19581">MEIQHLPVMSRFGPLSGAVGFHWDHADTAGLSFEGDSLLEPAETESFAGFWFEELEASDRLSFQTALRVESASVDGTGYASIADPEDPVFFTGTRTFVPVSGGLGALYDFGNNTVFRLNGQAVERAPAAAELFSKGAHHASNTFEIGNPFLDEEKAQTLEVGLKRPAPVPLRRQRLLHEL</sequence>